<dbReference type="NCBIfam" id="TIGR02433">
    <property type="entry name" value="lysidine_TilS_C"/>
    <property type="match status" value="1"/>
</dbReference>
<evidence type="ECO:0000259" key="9">
    <source>
        <dbReference type="SMART" id="SM00977"/>
    </source>
</evidence>
<evidence type="ECO:0000256" key="5">
    <source>
        <dbReference type="ARBA" id="ARBA00022741"/>
    </source>
</evidence>
<keyword evidence="5 8" id="KW-0547">Nucleotide-binding</keyword>
<dbReference type="GO" id="GO:0005524">
    <property type="term" value="F:ATP binding"/>
    <property type="evidence" value="ECO:0007669"/>
    <property type="project" value="UniProtKB-UniRule"/>
</dbReference>
<feature type="domain" description="Lysidine-tRNA(Ile) synthetase C-terminal" evidence="9">
    <location>
        <begin position="339"/>
        <end position="404"/>
    </location>
</feature>
<keyword evidence="2 8" id="KW-0963">Cytoplasm</keyword>
<dbReference type="KEGG" id="pstt:CH92_06435"/>
<name>W8R5G1_STUST</name>
<evidence type="ECO:0000256" key="4">
    <source>
        <dbReference type="ARBA" id="ARBA00022694"/>
    </source>
</evidence>
<dbReference type="SUPFAM" id="SSF52402">
    <property type="entry name" value="Adenine nucleotide alpha hydrolases-like"/>
    <property type="match status" value="1"/>
</dbReference>
<proteinExistence type="inferred from homology"/>
<dbReference type="Gene3D" id="3.40.50.620">
    <property type="entry name" value="HUPs"/>
    <property type="match status" value="1"/>
</dbReference>
<dbReference type="PANTHER" id="PTHR43033">
    <property type="entry name" value="TRNA(ILE)-LYSIDINE SYNTHASE-RELATED"/>
    <property type="match status" value="1"/>
</dbReference>
<dbReference type="CDD" id="cd01992">
    <property type="entry name" value="TilS_N"/>
    <property type="match status" value="1"/>
</dbReference>
<dbReference type="Pfam" id="PF01171">
    <property type="entry name" value="ATP_bind_3"/>
    <property type="match status" value="1"/>
</dbReference>
<comment type="similarity">
    <text evidence="8">Belongs to the tRNA(Ile)-lysidine synthase family.</text>
</comment>
<dbReference type="EC" id="6.3.4.19" evidence="8"/>
<comment type="function">
    <text evidence="8">Ligates lysine onto the cytidine present at position 34 of the AUA codon-specific tRNA(Ile) that contains the anticodon CAU, in an ATP-dependent manner. Cytidine is converted to lysidine, thus changing the amino acid specificity of the tRNA from methionine to isoleucine.</text>
</comment>
<comment type="domain">
    <text evidence="8">The N-terminal region contains the highly conserved SGGXDS motif, predicted to be a P-loop motif involved in ATP binding.</text>
</comment>
<dbReference type="SMART" id="SM00977">
    <property type="entry name" value="TilS_C"/>
    <property type="match status" value="1"/>
</dbReference>
<feature type="binding site" evidence="8">
    <location>
        <begin position="4"/>
        <end position="9"/>
    </location>
    <ligand>
        <name>ATP</name>
        <dbReference type="ChEBI" id="CHEBI:30616"/>
    </ligand>
</feature>
<dbReference type="Pfam" id="PF09179">
    <property type="entry name" value="TilS"/>
    <property type="match status" value="1"/>
</dbReference>
<dbReference type="PATRIC" id="fig|316.77.peg.1284"/>
<dbReference type="InterPro" id="IPR012094">
    <property type="entry name" value="tRNA_Ile_lys_synt"/>
</dbReference>
<evidence type="ECO:0000256" key="2">
    <source>
        <dbReference type="ARBA" id="ARBA00022490"/>
    </source>
</evidence>
<comment type="subcellular location">
    <subcellularLocation>
        <location evidence="1 8">Cytoplasm</location>
    </subcellularLocation>
</comment>
<evidence type="ECO:0000256" key="7">
    <source>
        <dbReference type="ARBA" id="ARBA00048539"/>
    </source>
</evidence>
<sequence>MAFSGGLDSSVLLHMLARLSARERLPPISAIHIHHGLQSVADGWPAHCRSFCKALGLELQVVPVRVEPGTSLERAAREARYAALGEQVRTAEVLFTAQHRDDQAETLLFRLLRGAGVRGLAGMPAARVLGGGWLVRPLLNARRAELEAYAQAHGLVWIDDPSNQCTDHARNYLRHEVMPLLQRRWPGVSGSMARAAGHLAEAQHLLNELAEIDLHQARPNGRHPWLAIPNLSLSALTKLSPARQRNALRHWLVGRTTLPDSDHWVGWDALRDAAVDAAPVWRLAAGEMHRGDGRIWWLSGPWLVAPTEPVHWLRPDTALQLPSNGSLRLAGHHDSKGSLQVRYRQGGESLNVPARGRRDLKRLLNEAGVPGFVRPRLPLLYRGDELVAVANLPQLNAQALSLIWTPPTDVRFELMGSFE</sequence>
<dbReference type="SUPFAM" id="SSF82829">
    <property type="entry name" value="MesJ substrate recognition domain-like"/>
    <property type="match status" value="1"/>
</dbReference>
<dbReference type="InterPro" id="IPR011063">
    <property type="entry name" value="TilS/TtcA_N"/>
</dbReference>
<evidence type="ECO:0000256" key="3">
    <source>
        <dbReference type="ARBA" id="ARBA00022598"/>
    </source>
</evidence>
<reference evidence="11" key="1">
    <citation type="journal article" date="2014" name="Genome Announc.">
        <title>Complete Genome Sequence of the Highly Transformable Pseudomonas stutzeri Strain 28a24.</title>
        <authorList>
            <person name="Smith B.A."/>
            <person name="Dougherty K.M."/>
            <person name="Baltrus D.A."/>
        </authorList>
    </citation>
    <scope>NUCLEOTIDE SEQUENCE [LARGE SCALE GENOMIC DNA]</scope>
    <source>
        <strain evidence="11">28a24</strain>
    </source>
</reference>
<keyword evidence="6 8" id="KW-0067">ATP-binding</keyword>
<keyword evidence="3 8" id="KW-0436">Ligase</keyword>
<dbReference type="InterPro" id="IPR012795">
    <property type="entry name" value="tRNA_Ile_lys_synt_N"/>
</dbReference>
<evidence type="ECO:0000256" key="1">
    <source>
        <dbReference type="ARBA" id="ARBA00004496"/>
    </source>
</evidence>
<dbReference type="Gene3D" id="1.20.59.20">
    <property type="match status" value="1"/>
</dbReference>
<dbReference type="InterPro" id="IPR014729">
    <property type="entry name" value="Rossmann-like_a/b/a_fold"/>
</dbReference>
<dbReference type="SUPFAM" id="SSF56037">
    <property type="entry name" value="PheT/TilS domain"/>
    <property type="match status" value="1"/>
</dbReference>
<evidence type="ECO:0000256" key="8">
    <source>
        <dbReference type="HAMAP-Rule" id="MF_01161"/>
    </source>
</evidence>
<evidence type="ECO:0000256" key="6">
    <source>
        <dbReference type="ARBA" id="ARBA00022840"/>
    </source>
</evidence>
<dbReference type="NCBIfam" id="TIGR02432">
    <property type="entry name" value="lysidine_TilS_N"/>
    <property type="match status" value="1"/>
</dbReference>
<comment type="catalytic activity">
    <reaction evidence="7 8">
        <text>cytidine(34) in tRNA(Ile2) + L-lysine + ATP = lysidine(34) in tRNA(Ile2) + AMP + diphosphate + H(+)</text>
        <dbReference type="Rhea" id="RHEA:43744"/>
        <dbReference type="Rhea" id="RHEA-COMP:10625"/>
        <dbReference type="Rhea" id="RHEA-COMP:10670"/>
        <dbReference type="ChEBI" id="CHEBI:15378"/>
        <dbReference type="ChEBI" id="CHEBI:30616"/>
        <dbReference type="ChEBI" id="CHEBI:32551"/>
        <dbReference type="ChEBI" id="CHEBI:33019"/>
        <dbReference type="ChEBI" id="CHEBI:82748"/>
        <dbReference type="ChEBI" id="CHEBI:83665"/>
        <dbReference type="ChEBI" id="CHEBI:456215"/>
        <dbReference type="EC" id="6.3.4.19"/>
    </reaction>
</comment>
<gene>
    <name evidence="8" type="primary">tilS</name>
    <name evidence="10" type="ORF">CH92_06435</name>
</gene>
<dbReference type="PANTHER" id="PTHR43033:SF1">
    <property type="entry name" value="TRNA(ILE)-LYSIDINE SYNTHASE-RELATED"/>
    <property type="match status" value="1"/>
</dbReference>
<dbReference type="Pfam" id="PF11734">
    <property type="entry name" value="TilS_C"/>
    <property type="match status" value="1"/>
</dbReference>
<organism evidence="10 11">
    <name type="scientific">Stutzerimonas stutzeri</name>
    <name type="common">Pseudomonas stutzeri</name>
    <dbReference type="NCBI Taxonomy" id="316"/>
    <lineage>
        <taxon>Bacteria</taxon>
        <taxon>Pseudomonadati</taxon>
        <taxon>Pseudomonadota</taxon>
        <taxon>Gammaproteobacteria</taxon>
        <taxon>Pseudomonadales</taxon>
        <taxon>Pseudomonadaceae</taxon>
        <taxon>Stutzerimonas</taxon>
    </lineage>
</organism>
<dbReference type="InterPro" id="IPR012796">
    <property type="entry name" value="Lysidine-tRNA-synth_C"/>
</dbReference>
<protein>
    <recommendedName>
        <fullName evidence="8">tRNA(Ile)-lysidine synthase</fullName>
        <ecNumber evidence="8">6.3.4.19</ecNumber>
    </recommendedName>
    <alternativeName>
        <fullName evidence="8">tRNA(Ile)-2-lysyl-cytidine synthase</fullName>
    </alternativeName>
    <alternativeName>
        <fullName evidence="8">tRNA(Ile)-lysidine synthetase</fullName>
    </alternativeName>
</protein>
<dbReference type="Proteomes" id="UP000019522">
    <property type="component" value="Chromosome"/>
</dbReference>
<dbReference type="GO" id="GO:0032267">
    <property type="term" value="F:tRNA(Ile)-lysidine synthase activity"/>
    <property type="evidence" value="ECO:0007669"/>
    <property type="project" value="UniProtKB-EC"/>
</dbReference>
<evidence type="ECO:0000313" key="10">
    <source>
        <dbReference type="EMBL" id="AHL74758.1"/>
    </source>
</evidence>
<dbReference type="InterPro" id="IPR015262">
    <property type="entry name" value="tRNA_Ile_lys_synt_subst-bd"/>
</dbReference>
<accession>W8R5G1</accession>
<reference evidence="10 11" key="2">
    <citation type="submission" date="2014-03" db="EMBL/GenBank/DDBJ databases">
        <authorList>
            <person name="Baltrus D."/>
            <person name="Dougherty K."/>
        </authorList>
    </citation>
    <scope>NUCLEOTIDE SEQUENCE</scope>
    <source>
        <strain evidence="10 11">28a24</strain>
    </source>
</reference>
<dbReference type="EMBL" id="CP007441">
    <property type="protein sequence ID" value="AHL74758.1"/>
    <property type="molecule type" value="Genomic_DNA"/>
</dbReference>
<keyword evidence="4 8" id="KW-0819">tRNA processing</keyword>
<dbReference type="GO" id="GO:0005737">
    <property type="term" value="C:cytoplasm"/>
    <property type="evidence" value="ECO:0007669"/>
    <property type="project" value="UniProtKB-SubCell"/>
</dbReference>
<dbReference type="AlphaFoldDB" id="W8R5G1"/>
<dbReference type="HAMAP" id="MF_01161">
    <property type="entry name" value="tRNA_Ile_lys_synt"/>
    <property type="match status" value="1"/>
</dbReference>
<dbReference type="GO" id="GO:0006400">
    <property type="term" value="P:tRNA modification"/>
    <property type="evidence" value="ECO:0007669"/>
    <property type="project" value="UniProtKB-UniRule"/>
</dbReference>
<evidence type="ECO:0000313" key="11">
    <source>
        <dbReference type="Proteomes" id="UP000019522"/>
    </source>
</evidence>